<proteinExistence type="predicted"/>
<gene>
    <name evidence="2" type="ORF">FEF26_07855</name>
</gene>
<feature type="domain" description="Helix-turn-helix" evidence="1">
    <location>
        <begin position="12"/>
        <end position="66"/>
    </location>
</feature>
<dbReference type="InterPro" id="IPR010093">
    <property type="entry name" value="SinI_DNA-bd"/>
</dbReference>
<dbReference type="RefSeq" id="WP_138252987.1">
    <property type="nucleotide sequence ID" value="NZ_VAVZ01000018.1"/>
</dbReference>
<protein>
    <submittedName>
        <fullName evidence="2">Helix-turn-helix domain-containing protein</fullName>
    </submittedName>
</protein>
<reference evidence="2 3" key="1">
    <citation type="submission" date="2019-05" db="EMBL/GenBank/DDBJ databases">
        <title>Nesterenkonia sp. GY074 isolated from the Southern Atlantic Ocean.</title>
        <authorList>
            <person name="Zhang G."/>
        </authorList>
    </citation>
    <scope>NUCLEOTIDE SEQUENCE [LARGE SCALE GENOMIC DNA]</scope>
    <source>
        <strain evidence="2 3">GY074</strain>
    </source>
</reference>
<dbReference type="InterPro" id="IPR041657">
    <property type="entry name" value="HTH_17"/>
</dbReference>
<organism evidence="2 3">
    <name type="scientific">Nesterenkonia salmonea</name>
    <dbReference type="NCBI Taxonomy" id="1804987"/>
    <lineage>
        <taxon>Bacteria</taxon>
        <taxon>Bacillati</taxon>
        <taxon>Actinomycetota</taxon>
        <taxon>Actinomycetes</taxon>
        <taxon>Micrococcales</taxon>
        <taxon>Micrococcaceae</taxon>
        <taxon>Nesterenkonia</taxon>
    </lineage>
</organism>
<keyword evidence="3" id="KW-1185">Reference proteome</keyword>
<dbReference type="OrthoDB" id="4965296at2"/>
<comment type="caution">
    <text evidence="2">The sequence shown here is derived from an EMBL/GenBank/DDBJ whole genome shotgun (WGS) entry which is preliminary data.</text>
</comment>
<dbReference type="Proteomes" id="UP000310458">
    <property type="component" value="Unassembled WGS sequence"/>
</dbReference>
<name>A0A5R9BD04_9MICC</name>
<accession>A0A5R9BD04</accession>
<dbReference type="EMBL" id="VAVZ01000018">
    <property type="protein sequence ID" value="TLP97360.1"/>
    <property type="molecule type" value="Genomic_DNA"/>
</dbReference>
<evidence type="ECO:0000259" key="1">
    <source>
        <dbReference type="Pfam" id="PF12728"/>
    </source>
</evidence>
<sequence length="76" mass="8301">MTQTSAAPSTQLLTVTEAANALGMKRDYVYSAIRDGDLPVVYLGRGSRPVMRIHPTDLESFIQSRRFAGNGAWTDA</sequence>
<evidence type="ECO:0000313" key="2">
    <source>
        <dbReference type="EMBL" id="TLP97360.1"/>
    </source>
</evidence>
<dbReference type="NCBIfam" id="TIGR01764">
    <property type="entry name" value="excise"/>
    <property type="match status" value="1"/>
</dbReference>
<dbReference type="GO" id="GO:0003677">
    <property type="term" value="F:DNA binding"/>
    <property type="evidence" value="ECO:0007669"/>
    <property type="project" value="InterPro"/>
</dbReference>
<dbReference type="Pfam" id="PF12728">
    <property type="entry name" value="HTH_17"/>
    <property type="match status" value="1"/>
</dbReference>
<evidence type="ECO:0000313" key="3">
    <source>
        <dbReference type="Proteomes" id="UP000310458"/>
    </source>
</evidence>
<dbReference type="AlphaFoldDB" id="A0A5R9BD04"/>